<dbReference type="NCBIfam" id="TIGR00786">
    <property type="entry name" value="dctM"/>
    <property type="match status" value="1"/>
</dbReference>
<evidence type="ECO:0000256" key="4">
    <source>
        <dbReference type="ARBA" id="ARBA00022692"/>
    </source>
</evidence>
<evidence type="ECO:0000313" key="9">
    <source>
        <dbReference type="EMBL" id="MCE7510561.1"/>
    </source>
</evidence>
<sequence>MSGMEIGLWVLGGVLLILALRVHVGVGMLLGGVVCYLIVNHGDTTALLFTINNLVYARFSNYDLAVIPLFVLMGQFAIHGGLSRALFKAAAAFIGHWRGGLAMSAAGACAGFGAICGSSLATAATMSQVALPELEKHHYPPKLAAGTVAAAGTLGILIPPSVPLIIYAVLTEESIAKLFMAAVIPGLVAMFGYLVVIRLVAVRTMASVPRVDKAGWPQRWRALLEVSPVLLIFIVVIFGIYGGWANLTEAASIGAAACGVFAVVRGGLRWKGLYQSLIGTAEATAMIYLVVVGADLLNSGLALSQMPAELASWVADSGLAPFVVLLSILAIYLLLGCVMDSLSMILLTVPIFYPIVVNLEFFDLTYTEKSIWFGILALMVVEIGLITPPMGMNLFIVQKYSANTSLGTVSRGIVPFLYADVIRIGILVMIPALSLLLLNLPGSG</sequence>
<feature type="transmembrane region" description="Helical" evidence="7">
    <location>
        <begin position="277"/>
        <end position="297"/>
    </location>
</feature>
<comment type="function">
    <text evidence="7">Part of the tripartite ATP-independent periplasmic (TRAP) transport system.</text>
</comment>
<dbReference type="InterPro" id="IPR010656">
    <property type="entry name" value="DctM"/>
</dbReference>
<keyword evidence="4 7" id="KW-0812">Transmembrane</keyword>
<keyword evidence="3 7" id="KW-0997">Cell inner membrane</keyword>
<dbReference type="RefSeq" id="WP_063140014.1">
    <property type="nucleotide sequence ID" value="NZ_CP012331.1"/>
</dbReference>
<keyword evidence="5 7" id="KW-1133">Transmembrane helix</keyword>
<feature type="transmembrane region" description="Helical" evidence="7">
    <location>
        <begin position="222"/>
        <end position="244"/>
    </location>
</feature>
<dbReference type="PIRSF" id="PIRSF006066">
    <property type="entry name" value="HI0050"/>
    <property type="match status" value="1"/>
</dbReference>
<comment type="similarity">
    <text evidence="7">Belongs to the TRAP transporter large permease family.</text>
</comment>
<evidence type="ECO:0000256" key="7">
    <source>
        <dbReference type="RuleBase" id="RU369079"/>
    </source>
</evidence>
<dbReference type="InterPro" id="IPR004681">
    <property type="entry name" value="TRAP_DctM"/>
</dbReference>
<dbReference type="GO" id="GO:0005886">
    <property type="term" value="C:plasma membrane"/>
    <property type="evidence" value="ECO:0007669"/>
    <property type="project" value="UniProtKB-SubCell"/>
</dbReference>
<dbReference type="PANTHER" id="PTHR33362">
    <property type="entry name" value="SIALIC ACID TRAP TRANSPORTER PERMEASE PROTEIN SIAT-RELATED"/>
    <property type="match status" value="1"/>
</dbReference>
<proteinExistence type="inferred from homology"/>
<gene>
    <name evidence="9" type="ORF">LZG35_18140</name>
</gene>
<feature type="transmembrane region" description="Helical" evidence="7">
    <location>
        <begin position="105"/>
        <end position="131"/>
    </location>
</feature>
<name>A0A9Q3W7X2_9GAMM</name>
<evidence type="ECO:0000256" key="5">
    <source>
        <dbReference type="ARBA" id="ARBA00022989"/>
    </source>
</evidence>
<evidence type="ECO:0000256" key="6">
    <source>
        <dbReference type="ARBA" id="ARBA00023136"/>
    </source>
</evidence>
<keyword evidence="6 7" id="KW-0472">Membrane</keyword>
<feature type="transmembrane region" description="Helical" evidence="7">
    <location>
        <begin position="6"/>
        <end position="39"/>
    </location>
</feature>
<feature type="transmembrane region" description="Helical" evidence="7">
    <location>
        <begin position="317"/>
        <end position="335"/>
    </location>
</feature>
<feature type="transmembrane region" description="Helical" evidence="7">
    <location>
        <begin position="59"/>
        <end position="78"/>
    </location>
</feature>
<comment type="caution">
    <text evidence="9">The sequence shown here is derived from an EMBL/GenBank/DDBJ whole genome shotgun (WGS) entry which is preliminary data.</text>
</comment>
<feature type="transmembrane region" description="Helical" evidence="7">
    <location>
        <begin position="250"/>
        <end position="268"/>
    </location>
</feature>
<feature type="transmembrane region" description="Helical" evidence="7">
    <location>
        <begin position="371"/>
        <end position="396"/>
    </location>
</feature>
<comment type="subunit">
    <text evidence="7">The complex comprises the extracytoplasmic solute receptor protein and the two transmembrane proteins.</text>
</comment>
<evidence type="ECO:0000256" key="3">
    <source>
        <dbReference type="ARBA" id="ARBA00022519"/>
    </source>
</evidence>
<feature type="transmembrane region" description="Helical" evidence="7">
    <location>
        <begin position="178"/>
        <end position="201"/>
    </location>
</feature>
<feature type="transmembrane region" description="Helical" evidence="7">
    <location>
        <begin position="417"/>
        <end position="438"/>
    </location>
</feature>
<organism evidence="9 10">
    <name type="scientific">Alloalcanivorax xenomutans</name>
    <dbReference type="NCBI Taxonomy" id="1094342"/>
    <lineage>
        <taxon>Bacteria</taxon>
        <taxon>Pseudomonadati</taxon>
        <taxon>Pseudomonadota</taxon>
        <taxon>Gammaproteobacteria</taxon>
        <taxon>Oceanospirillales</taxon>
        <taxon>Alcanivoracaceae</taxon>
        <taxon>Alloalcanivorax</taxon>
    </lineage>
</organism>
<comment type="subcellular location">
    <subcellularLocation>
        <location evidence="1 7">Cell inner membrane</location>
        <topology evidence="1 7">Multi-pass membrane protein</topology>
    </subcellularLocation>
</comment>
<dbReference type="AlphaFoldDB" id="A0A9Q3W7X2"/>
<evidence type="ECO:0000313" key="10">
    <source>
        <dbReference type="Proteomes" id="UP001107961"/>
    </source>
</evidence>
<protein>
    <recommendedName>
        <fullName evidence="7">TRAP transporter large permease protein</fullName>
    </recommendedName>
</protein>
<dbReference type="GO" id="GO:0022857">
    <property type="term" value="F:transmembrane transporter activity"/>
    <property type="evidence" value="ECO:0007669"/>
    <property type="project" value="UniProtKB-UniRule"/>
</dbReference>
<evidence type="ECO:0000256" key="2">
    <source>
        <dbReference type="ARBA" id="ARBA00022475"/>
    </source>
</evidence>
<dbReference type="PANTHER" id="PTHR33362:SF5">
    <property type="entry name" value="C4-DICARBOXYLATE TRAP TRANSPORTER LARGE PERMEASE PROTEIN DCTM"/>
    <property type="match status" value="1"/>
</dbReference>
<dbReference type="Pfam" id="PF06808">
    <property type="entry name" value="DctM"/>
    <property type="match status" value="1"/>
</dbReference>
<keyword evidence="7" id="KW-0813">Transport</keyword>
<feature type="domain" description="TRAP C4-dicarboxylate transport system permease DctM subunit" evidence="8">
    <location>
        <begin position="12"/>
        <end position="432"/>
    </location>
</feature>
<dbReference type="KEGG" id="axe:P40_15390"/>
<feature type="transmembrane region" description="Helical" evidence="7">
    <location>
        <begin position="342"/>
        <end position="359"/>
    </location>
</feature>
<keyword evidence="10" id="KW-1185">Reference proteome</keyword>
<dbReference type="EMBL" id="JAJVKT010000026">
    <property type="protein sequence ID" value="MCE7510561.1"/>
    <property type="molecule type" value="Genomic_DNA"/>
</dbReference>
<dbReference type="Proteomes" id="UP001107961">
    <property type="component" value="Unassembled WGS sequence"/>
</dbReference>
<evidence type="ECO:0000259" key="8">
    <source>
        <dbReference type="Pfam" id="PF06808"/>
    </source>
</evidence>
<evidence type="ECO:0000256" key="1">
    <source>
        <dbReference type="ARBA" id="ARBA00004429"/>
    </source>
</evidence>
<feature type="transmembrane region" description="Helical" evidence="7">
    <location>
        <begin position="143"/>
        <end position="166"/>
    </location>
</feature>
<reference evidence="9" key="1">
    <citation type="submission" date="2022-01" db="EMBL/GenBank/DDBJ databases">
        <authorList>
            <person name="Karlyshev A.V."/>
            <person name="Jaspars M."/>
        </authorList>
    </citation>
    <scope>NUCLEOTIDE SEQUENCE</scope>
    <source>
        <strain evidence="9">AGSA3-2</strain>
    </source>
</reference>
<accession>A0A9Q3W7X2</accession>
<keyword evidence="2" id="KW-1003">Cell membrane</keyword>